<comment type="caution">
    <text evidence="5">Lacks conserved residue(s) required for the propagation of feature annotation.</text>
</comment>
<evidence type="ECO:0000313" key="11">
    <source>
        <dbReference type="Proteomes" id="UP000069902"/>
    </source>
</evidence>
<feature type="binding site" evidence="5">
    <location>
        <position position="149"/>
    </location>
    <ligand>
        <name>ATP</name>
        <dbReference type="ChEBI" id="CHEBI:30616"/>
    </ligand>
</feature>
<comment type="catalytic activity">
    <reaction evidence="5 7">
        <text>AMP + ATP = 2 ADP</text>
        <dbReference type="Rhea" id="RHEA:12973"/>
        <dbReference type="ChEBI" id="CHEBI:30616"/>
        <dbReference type="ChEBI" id="CHEBI:456215"/>
        <dbReference type="ChEBI" id="CHEBI:456216"/>
        <dbReference type="EC" id="2.7.4.3"/>
    </reaction>
</comment>
<dbReference type="HAMAP" id="MF_00235">
    <property type="entry name" value="Adenylate_kinase_Adk"/>
    <property type="match status" value="1"/>
</dbReference>
<dbReference type="InParanoid" id="A0A0U5JBC9"/>
<feature type="binding site" evidence="5">
    <location>
        <begin position="77"/>
        <end position="79"/>
    </location>
    <ligand>
        <name>AMP</name>
        <dbReference type="ChEBI" id="CHEBI:456215"/>
    </ligand>
</feature>
<feature type="binding site" evidence="5">
    <location>
        <position position="172"/>
    </location>
    <ligand>
        <name>Zn(2+)</name>
        <dbReference type="ChEBI" id="CHEBI:29105"/>
        <note>structural</note>
    </ligand>
</feature>
<sequence>MIIRIVFFLLYACSHLSALEPIFVVFGPPGTGKGTFSQYIHEQYGYSHLSVGDVVREEISLQTEIGKQADECLRKGDFLEEAMIQALVSKHLIPFLQNKTPVIIDGFPRTEESVYFIHNLFQQYNLSGQVLLIGLYADDATCEKRILSRSICGKCARIYNDYSCPPKQANICDSCFAQLKIRSNDNEAIARKRLEEFHLVTEKAYRLAQTIFPSIEFSTSGSLEECLQNYTRFMTHDRP</sequence>
<keyword evidence="5 7" id="KW-0067">ATP-binding</keyword>
<feature type="binding site" evidence="5">
    <location>
        <position position="193"/>
    </location>
    <ligand>
        <name>AMP</name>
        <dbReference type="ChEBI" id="CHEBI:456215"/>
    </ligand>
</feature>
<dbReference type="Pfam" id="PF05191">
    <property type="entry name" value="ADK_lid"/>
    <property type="match status" value="1"/>
</dbReference>
<dbReference type="Gene3D" id="3.40.50.300">
    <property type="entry name" value="P-loop containing nucleotide triphosphate hydrolases"/>
    <property type="match status" value="1"/>
</dbReference>
<protein>
    <recommendedName>
        <fullName evidence="5 7">Adenylate kinase</fullName>
        <shortName evidence="5">AK</shortName>
        <ecNumber evidence="5 7">2.7.4.3</ecNumber>
    </recommendedName>
    <alternativeName>
        <fullName evidence="5">ATP-AMP transphosphorylase</fullName>
    </alternativeName>
    <alternativeName>
        <fullName evidence="5">ATP:AMP phosphotransferase</fullName>
    </alternativeName>
    <alternativeName>
        <fullName evidence="5">Adenylate monophosphate kinase</fullName>
    </alternativeName>
</protein>
<feature type="binding site" evidence="5">
    <location>
        <position position="182"/>
    </location>
    <ligand>
        <name>AMP</name>
        <dbReference type="ChEBI" id="CHEBI:456215"/>
    </ligand>
</feature>
<dbReference type="RefSeq" id="WP_032124240.1">
    <property type="nucleotide sequence ID" value="NZ_LN879502.1"/>
</dbReference>
<dbReference type="EC" id="2.7.4.3" evidence="5 7"/>
<feature type="domain" description="Adenylate kinase active site lid" evidence="9">
    <location>
        <begin position="149"/>
        <end position="183"/>
    </location>
</feature>
<keyword evidence="8" id="KW-0732">Signal</keyword>
<comment type="function">
    <text evidence="5">Catalyzes the reversible transfer of the terminal phosphate group between ATP and AMP. Plays an important role in cellular energy homeostasis and in adenine nucleotide metabolism.</text>
</comment>
<dbReference type="InterPro" id="IPR027417">
    <property type="entry name" value="P-loop_NTPase"/>
</dbReference>
<feature type="binding site" evidence="5">
    <location>
        <begin position="30"/>
        <end position="35"/>
    </location>
    <ligand>
        <name>ATP</name>
        <dbReference type="ChEBI" id="CHEBI:30616"/>
    </ligand>
</feature>
<dbReference type="Proteomes" id="UP000069902">
    <property type="component" value="Chromosome cPNK"/>
</dbReference>
<comment type="pathway">
    <text evidence="5">Purine metabolism; AMP biosynthesis via salvage pathway; AMP from ADP: step 1/1.</text>
</comment>
<evidence type="ECO:0000259" key="9">
    <source>
        <dbReference type="Pfam" id="PF05191"/>
    </source>
</evidence>
<keyword evidence="4 5" id="KW-0418">Kinase</keyword>
<evidence type="ECO:0000256" key="7">
    <source>
        <dbReference type="RuleBase" id="RU003331"/>
    </source>
</evidence>
<feature type="binding site" evidence="5">
    <location>
        <position position="155"/>
    </location>
    <ligand>
        <name>Zn(2+)</name>
        <dbReference type="ChEBI" id="CHEBI:29105"/>
        <note>structural</note>
    </ligand>
</feature>
<accession>A0A0U5JBC9</accession>
<dbReference type="InterPro" id="IPR036193">
    <property type="entry name" value="ADK_active_lid_dom_sf"/>
</dbReference>
<evidence type="ECO:0000256" key="2">
    <source>
        <dbReference type="ARBA" id="ARBA00022727"/>
    </source>
</evidence>
<dbReference type="UniPathway" id="UPA00588">
    <property type="reaction ID" value="UER00649"/>
</dbReference>
<comment type="domain">
    <text evidence="5">Consists of three domains, a large central CORE domain and two small peripheral domains, NMPbind and LID, which undergo movements during catalysis. The LID domain closes over the site of phosphoryl transfer upon ATP binding. Assembling and dissambling the active center during each catalytic cycle provides an effective means to prevent ATP hydrolysis. Some bacteria have evolved a zinc-coordinating structure that stabilizes the LID domain.</text>
</comment>
<feature type="binding site" evidence="5">
    <location>
        <position position="152"/>
    </location>
    <ligand>
        <name>Zn(2+)</name>
        <dbReference type="ChEBI" id="CHEBI:29105"/>
        <note>structural</note>
    </ligand>
</feature>
<gene>
    <name evidence="10" type="primary">adk3</name>
    <name evidence="5" type="synonym">adk</name>
    <name evidence="10" type="ORF">PNK_1550</name>
</gene>
<name>A0A0U5JBC9_9BACT</name>
<evidence type="ECO:0000256" key="6">
    <source>
        <dbReference type="RuleBase" id="RU003330"/>
    </source>
</evidence>
<evidence type="ECO:0000313" key="10">
    <source>
        <dbReference type="EMBL" id="CUI17160.1"/>
    </source>
</evidence>
<keyword evidence="5" id="KW-0862">Zinc</keyword>
<dbReference type="InterPro" id="IPR000850">
    <property type="entry name" value="Adenylat/UMP-CMP_kin"/>
</dbReference>
<feature type="binding site" evidence="5">
    <location>
        <position position="219"/>
    </location>
    <ligand>
        <name>ATP</name>
        <dbReference type="ChEBI" id="CHEBI:30616"/>
    </ligand>
</feature>
<evidence type="ECO:0000256" key="8">
    <source>
        <dbReference type="SAM" id="SignalP"/>
    </source>
</evidence>
<dbReference type="Pfam" id="PF00406">
    <property type="entry name" value="ADK"/>
    <property type="match status" value="1"/>
</dbReference>
<feature type="binding site" evidence="5">
    <location>
        <position position="175"/>
    </location>
    <ligand>
        <name>Zn(2+)</name>
        <dbReference type="ChEBI" id="CHEBI:29105"/>
        <note>structural</note>
    </ligand>
</feature>
<keyword evidence="1 5" id="KW-0808">Transferase</keyword>
<feature type="signal peptide" evidence="8">
    <location>
        <begin position="1"/>
        <end position="18"/>
    </location>
</feature>
<keyword evidence="11" id="KW-1185">Reference proteome</keyword>
<dbReference type="GO" id="GO:0008270">
    <property type="term" value="F:zinc ion binding"/>
    <property type="evidence" value="ECO:0007669"/>
    <property type="project" value="UniProtKB-UniRule"/>
</dbReference>
<dbReference type="EMBL" id="LN879502">
    <property type="protein sequence ID" value="CUI17160.1"/>
    <property type="molecule type" value="Genomic_DNA"/>
</dbReference>
<dbReference type="GO" id="GO:0005524">
    <property type="term" value="F:ATP binding"/>
    <property type="evidence" value="ECO:0007669"/>
    <property type="project" value="UniProtKB-UniRule"/>
</dbReference>
<feature type="region of interest" description="NMP" evidence="5">
    <location>
        <begin position="50"/>
        <end position="79"/>
    </location>
</feature>
<evidence type="ECO:0000256" key="4">
    <source>
        <dbReference type="ARBA" id="ARBA00022777"/>
    </source>
</evidence>
<dbReference type="PANTHER" id="PTHR23359">
    <property type="entry name" value="NUCLEOTIDE KINASE"/>
    <property type="match status" value="1"/>
</dbReference>
<feature type="binding site" evidence="5">
    <location>
        <position position="56"/>
    </location>
    <ligand>
        <name>AMP</name>
        <dbReference type="ChEBI" id="CHEBI:456215"/>
    </ligand>
</feature>
<dbReference type="PATRIC" id="fig|389348.3.peg.1737"/>
<feature type="chain" id="PRO_5006860363" description="Adenylate kinase" evidence="8">
    <location>
        <begin position="19"/>
        <end position="239"/>
    </location>
</feature>
<keyword evidence="5" id="KW-0479">Metal-binding</keyword>
<dbReference type="STRING" id="389348.PNK_1550"/>
<evidence type="ECO:0000256" key="3">
    <source>
        <dbReference type="ARBA" id="ARBA00022741"/>
    </source>
</evidence>
<comment type="similarity">
    <text evidence="5 6">Belongs to the adenylate kinase family.</text>
</comment>
<comment type="subunit">
    <text evidence="5 7">Monomer.</text>
</comment>
<organism evidence="10 11">
    <name type="scientific">Candidatus Protochlamydia naegleriophila</name>
    <dbReference type="NCBI Taxonomy" id="389348"/>
    <lineage>
        <taxon>Bacteria</taxon>
        <taxon>Pseudomonadati</taxon>
        <taxon>Chlamydiota</taxon>
        <taxon>Chlamydiia</taxon>
        <taxon>Parachlamydiales</taxon>
        <taxon>Parachlamydiaceae</taxon>
        <taxon>Candidatus Protochlamydia</taxon>
    </lineage>
</organism>
<feature type="region of interest" description="LID" evidence="5">
    <location>
        <begin position="148"/>
        <end position="185"/>
    </location>
</feature>
<dbReference type="KEGG" id="pnl:PNK_1550"/>
<dbReference type="PRINTS" id="PR00094">
    <property type="entry name" value="ADENYLTKNASE"/>
</dbReference>
<keyword evidence="3 5" id="KW-0547">Nucleotide-binding</keyword>
<feature type="binding site" evidence="5">
    <location>
        <begin position="158"/>
        <end position="159"/>
    </location>
    <ligand>
        <name>ATP</name>
        <dbReference type="ChEBI" id="CHEBI:30616"/>
    </ligand>
</feature>
<dbReference type="CDD" id="cd01428">
    <property type="entry name" value="ADK"/>
    <property type="match status" value="1"/>
</dbReference>
<reference evidence="11" key="1">
    <citation type="submission" date="2015-09" db="EMBL/GenBank/DDBJ databases">
        <authorList>
            <person name="Bertelli C."/>
        </authorList>
    </citation>
    <scope>NUCLEOTIDE SEQUENCE [LARGE SCALE GENOMIC DNA]</scope>
    <source>
        <strain evidence="11">KNic</strain>
    </source>
</reference>
<dbReference type="SUPFAM" id="SSF52540">
    <property type="entry name" value="P-loop containing nucleoside triphosphate hydrolases"/>
    <property type="match status" value="1"/>
</dbReference>
<keyword evidence="2 5" id="KW-0545">Nucleotide biosynthesis</keyword>
<evidence type="ECO:0000256" key="5">
    <source>
        <dbReference type="HAMAP-Rule" id="MF_00235"/>
    </source>
</evidence>
<dbReference type="GO" id="GO:0004017">
    <property type="term" value="F:AMP kinase activity"/>
    <property type="evidence" value="ECO:0007669"/>
    <property type="project" value="UniProtKB-UniRule"/>
</dbReference>
<dbReference type="InterPro" id="IPR007862">
    <property type="entry name" value="Adenylate_kinase_lid-dom"/>
</dbReference>
<dbReference type="SUPFAM" id="SSF57774">
    <property type="entry name" value="Microbial and mitochondrial ADK, insert 'zinc finger' domain"/>
    <property type="match status" value="1"/>
</dbReference>
<keyword evidence="5" id="KW-0963">Cytoplasm</keyword>
<dbReference type="GO" id="GO:0005737">
    <property type="term" value="C:cytoplasm"/>
    <property type="evidence" value="ECO:0007669"/>
    <property type="project" value="UniProtKB-SubCell"/>
</dbReference>
<dbReference type="GO" id="GO:0044209">
    <property type="term" value="P:AMP salvage"/>
    <property type="evidence" value="ECO:0007669"/>
    <property type="project" value="UniProtKB-UniRule"/>
</dbReference>
<evidence type="ECO:0000256" key="1">
    <source>
        <dbReference type="ARBA" id="ARBA00022679"/>
    </source>
</evidence>
<dbReference type="AlphaFoldDB" id="A0A0U5JBC9"/>
<feature type="binding site" evidence="5">
    <location>
        <begin position="106"/>
        <end position="109"/>
    </location>
    <ligand>
        <name>AMP</name>
        <dbReference type="ChEBI" id="CHEBI:456215"/>
    </ligand>
</feature>
<proteinExistence type="inferred from homology"/>
<comment type="subcellular location">
    <subcellularLocation>
        <location evidence="5 7">Cytoplasm</location>
    </subcellularLocation>
</comment>